<dbReference type="Gene3D" id="3.40.50.720">
    <property type="entry name" value="NAD(P)-binding Rossmann-like Domain"/>
    <property type="match status" value="1"/>
</dbReference>
<dbReference type="InterPro" id="IPR041694">
    <property type="entry name" value="ADH_N_2"/>
</dbReference>
<gene>
    <name evidence="3" type="ORF">CYLTODRAFT_456334</name>
</gene>
<evidence type="ECO:0000256" key="1">
    <source>
        <dbReference type="ARBA" id="ARBA00023002"/>
    </source>
</evidence>
<keyword evidence="1" id="KW-0560">Oxidoreductase</keyword>
<dbReference type="PANTHER" id="PTHR43205">
    <property type="entry name" value="PROSTAGLANDIN REDUCTASE"/>
    <property type="match status" value="1"/>
</dbReference>
<dbReference type="SUPFAM" id="SSF50129">
    <property type="entry name" value="GroES-like"/>
    <property type="match status" value="1"/>
</dbReference>
<dbReference type="InterPro" id="IPR020843">
    <property type="entry name" value="ER"/>
</dbReference>
<proteinExistence type="predicted"/>
<dbReference type="PANTHER" id="PTHR43205:SF7">
    <property type="entry name" value="PROSTAGLANDIN REDUCTASE 1"/>
    <property type="match status" value="1"/>
</dbReference>
<feature type="domain" description="Enoyl reductase (ER)" evidence="2">
    <location>
        <begin position="25"/>
        <end position="339"/>
    </location>
</feature>
<reference evidence="3 4" key="1">
    <citation type="journal article" date="2015" name="Fungal Genet. Biol.">
        <title>Evolution of novel wood decay mechanisms in Agaricales revealed by the genome sequences of Fistulina hepatica and Cylindrobasidium torrendii.</title>
        <authorList>
            <person name="Floudas D."/>
            <person name="Held B.W."/>
            <person name="Riley R."/>
            <person name="Nagy L.G."/>
            <person name="Koehler G."/>
            <person name="Ransdell A.S."/>
            <person name="Younus H."/>
            <person name="Chow J."/>
            <person name="Chiniquy J."/>
            <person name="Lipzen A."/>
            <person name="Tritt A."/>
            <person name="Sun H."/>
            <person name="Haridas S."/>
            <person name="LaButti K."/>
            <person name="Ohm R.A."/>
            <person name="Kues U."/>
            <person name="Blanchette R.A."/>
            <person name="Grigoriev I.V."/>
            <person name="Minto R.E."/>
            <person name="Hibbett D.S."/>
        </authorList>
    </citation>
    <scope>NUCLEOTIDE SEQUENCE [LARGE SCALE GENOMIC DNA]</scope>
    <source>
        <strain evidence="3 4">FP15055 ss-10</strain>
    </source>
</reference>
<dbReference type="CDD" id="cd05288">
    <property type="entry name" value="PGDH"/>
    <property type="match status" value="1"/>
</dbReference>
<dbReference type="InterPro" id="IPR045010">
    <property type="entry name" value="MDR_fam"/>
</dbReference>
<name>A0A0D7B4B1_9AGAR</name>
<dbReference type="Pfam" id="PF16884">
    <property type="entry name" value="ADH_N_2"/>
    <property type="match status" value="1"/>
</dbReference>
<accession>A0A0D7B4B1</accession>
<dbReference type="Gene3D" id="3.90.180.10">
    <property type="entry name" value="Medium-chain alcohol dehydrogenases, catalytic domain"/>
    <property type="match status" value="1"/>
</dbReference>
<dbReference type="Proteomes" id="UP000054007">
    <property type="component" value="Unassembled WGS sequence"/>
</dbReference>
<dbReference type="Pfam" id="PF00107">
    <property type="entry name" value="ADH_zinc_N"/>
    <property type="match status" value="1"/>
</dbReference>
<evidence type="ECO:0000313" key="3">
    <source>
        <dbReference type="EMBL" id="KIY65408.1"/>
    </source>
</evidence>
<sequence>MAPIRNTALIFNEIPTGYPEPGKTTVFDENRTIDLENAPLNGGVLLKVLVVSNDPYLRGKMRDPKILSYTDAFKIGAPLANYAVGRVVRSESDNFKVGDHVTGTFNFEEYTILPASALSYLRKLDNNTNLPWSVYVGAAGMPGRTAYSAYNEFAKAKKGETIFVSTGAGAVGALVIQIAKRDGLKVIGSAGSDEKVAYMKEIGADVAFNYKTTSTDEVLDKEGPLDIYWDNVGAATLDSALGNMNVNGRIINCGMIAAYNTKEPYPFKNLLRVVSFSLSFNGFIVSRLDNKYAEKFYAEFVPLLASGEIKYREEKTPFAQAGEAIQRLQKGENIAKSVIIVADE</sequence>
<dbReference type="OrthoDB" id="809632at2759"/>
<keyword evidence="4" id="KW-1185">Reference proteome</keyword>
<dbReference type="SUPFAM" id="SSF51735">
    <property type="entry name" value="NAD(P)-binding Rossmann-fold domains"/>
    <property type="match status" value="1"/>
</dbReference>
<dbReference type="InterPro" id="IPR011032">
    <property type="entry name" value="GroES-like_sf"/>
</dbReference>
<dbReference type="GO" id="GO:0016628">
    <property type="term" value="F:oxidoreductase activity, acting on the CH-CH group of donors, NAD or NADP as acceptor"/>
    <property type="evidence" value="ECO:0007669"/>
    <property type="project" value="InterPro"/>
</dbReference>
<dbReference type="InterPro" id="IPR036291">
    <property type="entry name" value="NAD(P)-bd_dom_sf"/>
</dbReference>
<dbReference type="FunFam" id="3.40.50.720:FF:000121">
    <property type="entry name" value="Prostaglandin reductase 2"/>
    <property type="match status" value="1"/>
</dbReference>
<dbReference type="InterPro" id="IPR013149">
    <property type="entry name" value="ADH-like_C"/>
</dbReference>
<evidence type="ECO:0000259" key="2">
    <source>
        <dbReference type="SMART" id="SM00829"/>
    </source>
</evidence>
<organism evidence="3 4">
    <name type="scientific">Cylindrobasidium torrendii FP15055 ss-10</name>
    <dbReference type="NCBI Taxonomy" id="1314674"/>
    <lineage>
        <taxon>Eukaryota</taxon>
        <taxon>Fungi</taxon>
        <taxon>Dikarya</taxon>
        <taxon>Basidiomycota</taxon>
        <taxon>Agaricomycotina</taxon>
        <taxon>Agaricomycetes</taxon>
        <taxon>Agaricomycetidae</taxon>
        <taxon>Agaricales</taxon>
        <taxon>Marasmiineae</taxon>
        <taxon>Physalacriaceae</taxon>
        <taxon>Cylindrobasidium</taxon>
    </lineage>
</organism>
<dbReference type="AlphaFoldDB" id="A0A0D7B4B1"/>
<dbReference type="EMBL" id="KN880591">
    <property type="protein sequence ID" value="KIY65408.1"/>
    <property type="molecule type" value="Genomic_DNA"/>
</dbReference>
<dbReference type="SMART" id="SM00829">
    <property type="entry name" value="PKS_ER"/>
    <property type="match status" value="1"/>
</dbReference>
<protein>
    <submittedName>
        <fullName evidence="3">Alcohol dehydrogenase</fullName>
    </submittedName>
</protein>
<evidence type="ECO:0000313" key="4">
    <source>
        <dbReference type="Proteomes" id="UP000054007"/>
    </source>
</evidence>